<evidence type="ECO:0000313" key="3">
    <source>
        <dbReference type="EMBL" id="EPB75579.1"/>
    </source>
</evidence>
<feature type="compositionally biased region" description="Low complexity" evidence="1">
    <location>
        <begin position="167"/>
        <end position="218"/>
    </location>
</feature>
<feature type="region of interest" description="Disordered" evidence="1">
    <location>
        <begin position="118"/>
        <end position="224"/>
    </location>
</feature>
<keyword evidence="2" id="KW-0732">Signal</keyword>
<evidence type="ECO:0000313" key="4">
    <source>
        <dbReference type="Proteomes" id="UP000054495"/>
    </source>
</evidence>
<evidence type="ECO:0000256" key="2">
    <source>
        <dbReference type="SAM" id="SignalP"/>
    </source>
</evidence>
<evidence type="ECO:0000256" key="1">
    <source>
        <dbReference type="SAM" id="MobiDB-lite"/>
    </source>
</evidence>
<feature type="compositionally biased region" description="Basic and acidic residues" evidence="1">
    <location>
        <begin position="118"/>
        <end position="133"/>
    </location>
</feature>
<protein>
    <submittedName>
        <fullName evidence="3">Uncharacterized protein</fullName>
    </submittedName>
</protein>
<keyword evidence="4" id="KW-1185">Reference proteome</keyword>
<dbReference type="EMBL" id="KE124896">
    <property type="protein sequence ID" value="EPB75579.1"/>
    <property type="molecule type" value="Genomic_DNA"/>
</dbReference>
<feature type="signal peptide" evidence="2">
    <location>
        <begin position="1"/>
        <end position="17"/>
    </location>
</feature>
<dbReference type="AlphaFoldDB" id="A0A0D6LUN3"/>
<organism evidence="3 4">
    <name type="scientific">Ancylostoma ceylanicum</name>
    <dbReference type="NCBI Taxonomy" id="53326"/>
    <lineage>
        <taxon>Eukaryota</taxon>
        <taxon>Metazoa</taxon>
        <taxon>Ecdysozoa</taxon>
        <taxon>Nematoda</taxon>
        <taxon>Chromadorea</taxon>
        <taxon>Rhabditida</taxon>
        <taxon>Rhabditina</taxon>
        <taxon>Rhabditomorpha</taxon>
        <taxon>Strongyloidea</taxon>
        <taxon>Ancylostomatidae</taxon>
        <taxon>Ancylostomatinae</taxon>
        <taxon>Ancylostoma</taxon>
    </lineage>
</organism>
<reference evidence="3 4" key="1">
    <citation type="submission" date="2013-05" db="EMBL/GenBank/DDBJ databases">
        <title>Draft genome of the parasitic nematode Anyclostoma ceylanicum.</title>
        <authorList>
            <person name="Mitreva M."/>
        </authorList>
    </citation>
    <scope>NUCLEOTIDE SEQUENCE [LARGE SCALE GENOMIC DNA]</scope>
</reference>
<accession>A0A0D6LUN3</accession>
<sequence length="458" mass="50509">MTREYLILSLNIAFVLCGDPPNIYRWMADNSYICGPNRDVDGSTVTFLSEDEGLACTACGTRQKKPPTEACGVRTSGKGNDEEPRIGCFPIPQLCLDDYTLRYANAFPEEIERAKEQAKAEGRFSLSEEKGSEEQSEANSRSHAIDTNRLGKSRGKIEPKEENAVDNEPTVPAENEPTVPVENEPTVPVENEPTVPVENEPTAPVENEPTVPVENEPTGPMDNESTVPLSITTTTTTTANPVVNQELEADQFTPLFTTSTATTKRETEPDFQDITHFETPLTTALTEPTTTFEMTPEPLITTTTELVHPTLLTSEPEILSTEPQITLTTQMHVVTTTSIPTQVDKGESEFLPEELEEDVREILMQKRREGHHFFGTTTVPTTTTTIPTTTTPKVCRDKHKVTPALLAIVYKVTKPLGGRKVFSCAVSGQWPENARQIHSGCEFSAQRPVEHVIVLNSL</sequence>
<name>A0A0D6LUN3_9BILA</name>
<proteinExistence type="predicted"/>
<feature type="chain" id="PRO_5002307341" evidence="2">
    <location>
        <begin position="18"/>
        <end position="458"/>
    </location>
</feature>
<dbReference type="Proteomes" id="UP000054495">
    <property type="component" value="Unassembled WGS sequence"/>
</dbReference>
<gene>
    <name evidence="3" type="ORF">ANCCEY_05356</name>
</gene>